<proteinExistence type="predicted"/>
<keyword evidence="3" id="KW-1185">Reference proteome</keyword>
<sequence>MKIEHLTVQGCNQWNEDALILNERERIYGVLDGATSLVSLEGVETGGYLASRIAKEAFESYRESDGAAFLRELVLRANERIRAGMLEKGVDTEDKNAVWAAGIAVVRIGEHQIEYAQTGDCMLIAVYMDGTVRTVTHDQVDHFDEKSRLLWEQYAREGLAPAEIRARVYETIRENRQKTNTPEGYAILNGDPALERYVEHGFVNRIRIASILLLTDGLFLPRKAGEPAPQMADMAALIGEKGLTGYADWLIANEYDESQQGKYTRLKVADDKTAVKIDFAGG</sequence>
<feature type="domain" description="PPM-type phosphatase" evidence="1">
    <location>
        <begin position="13"/>
        <end position="219"/>
    </location>
</feature>
<dbReference type="EMBL" id="JBHSEP010000025">
    <property type="protein sequence ID" value="MFC4601391.1"/>
    <property type="molecule type" value="Genomic_DNA"/>
</dbReference>
<comment type="caution">
    <text evidence="2">The sequence shown here is derived from an EMBL/GenBank/DDBJ whole genome shotgun (WGS) entry which is preliminary data.</text>
</comment>
<evidence type="ECO:0000313" key="2">
    <source>
        <dbReference type="EMBL" id="MFC4601391.1"/>
    </source>
</evidence>
<protein>
    <submittedName>
        <fullName evidence="2">Protein phosphatase 2C domain-containing protein</fullName>
    </submittedName>
</protein>
<organism evidence="2 3">
    <name type="scientific">Cohnella hongkongensis</name>
    <dbReference type="NCBI Taxonomy" id="178337"/>
    <lineage>
        <taxon>Bacteria</taxon>
        <taxon>Bacillati</taxon>
        <taxon>Bacillota</taxon>
        <taxon>Bacilli</taxon>
        <taxon>Bacillales</taxon>
        <taxon>Paenibacillaceae</taxon>
        <taxon>Cohnella</taxon>
    </lineage>
</organism>
<dbReference type="RefSeq" id="WP_378101391.1">
    <property type="nucleotide sequence ID" value="NZ_JBHSEP010000025.1"/>
</dbReference>
<dbReference type="Gene3D" id="3.60.40.10">
    <property type="entry name" value="PPM-type phosphatase domain"/>
    <property type="match status" value="1"/>
</dbReference>
<dbReference type="InterPro" id="IPR001932">
    <property type="entry name" value="PPM-type_phosphatase-like_dom"/>
</dbReference>
<dbReference type="SUPFAM" id="SSF81606">
    <property type="entry name" value="PP2C-like"/>
    <property type="match status" value="1"/>
</dbReference>
<evidence type="ECO:0000313" key="3">
    <source>
        <dbReference type="Proteomes" id="UP001596028"/>
    </source>
</evidence>
<dbReference type="InterPro" id="IPR036457">
    <property type="entry name" value="PPM-type-like_dom_sf"/>
</dbReference>
<evidence type="ECO:0000259" key="1">
    <source>
        <dbReference type="Pfam" id="PF13672"/>
    </source>
</evidence>
<reference evidence="3" key="1">
    <citation type="journal article" date="2019" name="Int. J. Syst. Evol. Microbiol.">
        <title>The Global Catalogue of Microorganisms (GCM) 10K type strain sequencing project: providing services to taxonomists for standard genome sequencing and annotation.</title>
        <authorList>
            <consortium name="The Broad Institute Genomics Platform"/>
            <consortium name="The Broad Institute Genome Sequencing Center for Infectious Disease"/>
            <person name="Wu L."/>
            <person name="Ma J."/>
        </authorList>
    </citation>
    <scope>NUCLEOTIDE SEQUENCE [LARGE SCALE GENOMIC DNA]</scope>
    <source>
        <strain evidence="3">CCUG 49571</strain>
    </source>
</reference>
<gene>
    <name evidence="2" type="ORF">ACFO3S_24320</name>
</gene>
<accession>A0ABV9FHB3</accession>
<name>A0ABV9FHB3_9BACL</name>
<dbReference type="Pfam" id="PF13672">
    <property type="entry name" value="PP2C_2"/>
    <property type="match status" value="1"/>
</dbReference>
<dbReference type="Proteomes" id="UP001596028">
    <property type="component" value="Unassembled WGS sequence"/>
</dbReference>